<keyword evidence="2 4" id="KW-0808">Transferase</keyword>
<dbReference type="SUPFAM" id="SSF53335">
    <property type="entry name" value="S-adenosyl-L-methionine-dependent methyltransferases"/>
    <property type="match status" value="1"/>
</dbReference>
<dbReference type="PROSITE" id="PS51682">
    <property type="entry name" value="SAM_OMT_I"/>
    <property type="match status" value="1"/>
</dbReference>
<dbReference type="PANTHER" id="PTHR10509">
    <property type="entry name" value="O-METHYLTRANSFERASE-RELATED"/>
    <property type="match status" value="1"/>
</dbReference>
<gene>
    <name evidence="4" type="ORF">G3M70_12075</name>
</gene>
<dbReference type="EMBL" id="CP048685">
    <property type="protein sequence ID" value="QPJ62569.1"/>
    <property type="molecule type" value="Genomic_DNA"/>
</dbReference>
<proteinExistence type="predicted"/>
<keyword evidence="1 4" id="KW-0489">Methyltransferase</keyword>
<evidence type="ECO:0000256" key="1">
    <source>
        <dbReference type="ARBA" id="ARBA00022603"/>
    </source>
</evidence>
<protein>
    <submittedName>
        <fullName evidence="4">Methyltransferase</fullName>
    </submittedName>
</protein>
<organism evidence="4 5">
    <name type="scientific">Candidatus Nitronauta litoralis</name>
    <dbReference type="NCBI Taxonomy" id="2705533"/>
    <lineage>
        <taxon>Bacteria</taxon>
        <taxon>Pseudomonadati</taxon>
        <taxon>Nitrospinota/Tectimicrobiota group</taxon>
        <taxon>Nitrospinota</taxon>
        <taxon>Nitrospinia</taxon>
        <taxon>Nitrospinales</taxon>
        <taxon>Nitrospinaceae</taxon>
        <taxon>Candidatus Nitronauta</taxon>
    </lineage>
</organism>
<dbReference type="InterPro" id="IPR029063">
    <property type="entry name" value="SAM-dependent_MTases_sf"/>
</dbReference>
<dbReference type="GO" id="GO:0008757">
    <property type="term" value="F:S-adenosylmethionine-dependent methyltransferase activity"/>
    <property type="evidence" value="ECO:0007669"/>
    <property type="project" value="TreeGrafter"/>
</dbReference>
<keyword evidence="3" id="KW-0949">S-adenosyl-L-methionine</keyword>
<dbReference type="GO" id="GO:0008171">
    <property type="term" value="F:O-methyltransferase activity"/>
    <property type="evidence" value="ECO:0007669"/>
    <property type="project" value="InterPro"/>
</dbReference>
<dbReference type="InterPro" id="IPR002935">
    <property type="entry name" value="SAM_O-MeTrfase"/>
</dbReference>
<evidence type="ECO:0000313" key="5">
    <source>
        <dbReference type="Proteomes" id="UP000594688"/>
    </source>
</evidence>
<evidence type="ECO:0000256" key="3">
    <source>
        <dbReference type="ARBA" id="ARBA00022691"/>
    </source>
</evidence>
<dbReference type="CDD" id="cd02440">
    <property type="entry name" value="AdoMet_MTases"/>
    <property type="match status" value="1"/>
</dbReference>
<dbReference type="AlphaFoldDB" id="A0A7T0G0M9"/>
<dbReference type="InterPro" id="IPR050362">
    <property type="entry name" value="Cation-dep_OMT"/>
</dbReference>
<dbReference type="KEGG" id="nli:G3M70_12075"/>
<name>A0A7T0G0M9_9BACT</name>
<reference evidence="4 5" key="1">
    <citation type="submission" date="2020-02" db="EMBL/GenBank/DDBJ databases">
        <title>Genomic and physiological characterization of two novel Nitrospinaceae genera.</title>
        <authorList>
            <person name="Mueller A.J."/>
            <person name="Jung M.-Y."/>
            <person name="Strachan C.R."/>
            <person name="Herbold C.W."/>
            <person name="Kirkegaard R.H."/>
            <person name="Daims H."/>
        </authorList>
    </citation>
    <scope>NUCLEOTIDE SEQUENCE [LARGE SCALE GENOMIC DNA]</scope>
    <source>
        <strain evidence="4">EB</strain>
    </source>
</reference>
<dbReference type="Proteomes" id="UP000594688">
    <property type="component" value="Chromosome"/>
</dbReference>
<dbReference type="Gene3D" id="3.40.50.150">
    <property type="entry name" value="Vaccinia Virus protein VP39"/>
    <property type="match status" value="1"/>
</dbReference>
<evidence type="ECO:0000313" key="4">
    <source>
        <dbReference type="EMBL" id="QPJ62569.1"/>
    </source>
</evidence>
<evidence type="ECO:0000256" key="2">
    <source>
        <dbReference type="ARBA" id="ARBA00022679"/>
    </source>
</evidence>
<accession>A0A7T0G0M9</accession>
<dbReference type="Pfam" id="PF01596">
    <property type="entry name" value="Methyltransf_3"/>
    <property type="match status" value="1"/>
</dbReference>
<sequence>MDFIDEQIEQYAHDHTEDEGELLNRLKKETHASLDIPQMLTGRIEGRFLNLLVKISNARRVVEVGTFSGYGSLSMAEALPEDGELFTCEIDPDAIAVAQKYFDESPHGKKIKLLEGEALTSISTVPGPIDFAFIDADKANYLNYYQALLPKMRKGGLIAVDNVLWSGRVLHPVDDWDRAIANFNETVKRDDRVEHVFLTVRDGIYLLRVK</sequence>
<dbReference type="PANTHER" id="PTHR10509:SF14">
    <property type="entry name" value="CAFFEOYL-COA O-METHYLTRANSFERASE 3-RELATED"/>
    <property type="match status" value="1"/>
</dbReference>
<dbReference type="GO" id="GO:0032259">
    <property type="term" value="P:methylation"/>
    <property type="evidence" value="ECO:0007669"/>
    <property type="project" value="UniProtKB-KW"/>
</dbReference>